<accession>A0A8C5DE07</accession>
<dbReference type="SUPFAM" id="SSF48403">
    <property type="entry name" value="Ankyrin repeat"/>
    <property type="match status" value="1"/>
</dbReference>
<name>A0A8C5DE07_GOUWI</name>
<keyword evidence="1" id="KW-0677">Repeat</keyword>
<dbReference type="Ensembl" id="ENSGWIT00000002068.1">
    <property type="protein sequence ID" value="ENSGWIP00000001919.1"/>
    <property type="gene ID" value="ENSGWIG00000001062.1"/>
</dbReference>
<proteinExistence type="predicted"/>
<protein>
    <submittedName>
        <fullName evidence="4">CARD- and ANK-containing Inflammasome Adaptor Protein</fullName>
    </submittedName>
</protein>
<dbReference type="SMART" id="SM00248">
    <property type="entry name" value="ANK"/>
    <property type="match status" value="7"/>
</dbReference>
<dbReference type="PRINTS" id="PR01415">
    <property type="entry name" value="ANKYRIN"/>
</dbReference>
<reference evidence="4" key="2">
    <citation type="submission" date="2025-08" db="UniProtKB">
        <authorList>
            <consortium name="Ensembl"/>
        </authorList>
    </citation>
    <scope>IDENTIFICATION</scope>
</reference>
<sequence length="416" mass="45854">MLAEPELYQRIKTFVGDVNEHFQDPRRQLIGYLLEMDKVIKTSQNEPRRTNVLLSPGLKARIQKNRRNILELKKVEDKLTKGMSDLIQLIATNGDMALLEKFLNDTDINTVNSSKNTLLHVAAEHGNVSAAELLICKGAKVDLQNNTGCTALHRAASRGHTDIVKALIQAGAPIHVVDDQGRTPVHLAAEQLQLESVSVLVKEEASQPESLRKNTFLHMAGREDNWKLMELLLQNGAPVDAMNNQMNTALFYAVQESNSKAVEVLLNAGAKVNFDIINEALKCSGDVLQKVLVAENADLDVRLSDFSSALHLGVQSGNTSIVRALLEKGMDPDIKTVKGFTPLHVAAHYDRAEIVALLVKGGAQVTVTLSVCEMIQCVTLLRDVLLKDRQGRTALDWISNMFDFLTTIQLLIGSWS</sequence>
<dbReference type="Pfam" id="PF12796">
    <property type="entry name" value="Ank_2"/>
    <property type="match status" value="3"/>
</dbReference>
<dbReference type="PANTHER" id="PTHR24198:SF194">
    <property type="entry name" value="INVERSIN-A"/>
    <property type="match status" value="1"/>
</dbReference>
<dbReference type="PROSITE" id="PS50297">
    <property type="entry name" value="ANK_REP_REGION"/>
    <property type="match status" value="7"/>
</dbReference>
<evidence type="ECO:0000256" key="1">
    <source>
        <dbReference type="ARBA" id="ARBA00022737"/>
    </source>
</evidence>
<dbReference type="AlphaFoldDB" id="A0A8C5DE07"/>
<dbReference type="Gene3D" id="1.25.40.20">
    <property type="entry name" value="Ankyrin repeat-containing domain"/>
    <property type="match status" value="4"/>
</dbReference>
<feature type="repeat" description="ANK" evidence="3">
    <location>
        <begin position="212"/>
        <end position="244"/>
    </location>
</feature>
<keyword evidence="2 3" id="KW-0040">ANK repeat</keyword>
<feature type="repeat" description="ANK" evidence="3">
    <location>
        <begin position="114"/>
        <end position="146"/>
    </location>
</feature>
<dbReference type="InterPro" id="IPR036770">
    <property type="entry name" value="Ankyrin_rpt-contain_sf"/>
</dbReference>
<reference evidence="4" key="1">
    <citation type="submission" date="2020-06" db="EMBL/GenBank/DDBJ databases">
        <authorList>
            <consortium name="Wellcome Sanger Institute Data Sharing"/>
        </authorList>
    </citation>
    <scope>NUCLEOTIDE SEQUENCE [LARGE SCALE GENOMIC DNA]</scope>
</reference>
<dbReference type="Proteomes" id="UP000694680">
    <property type="component" value="Chromosome 4"/>
</dbReference>
<feature type="repeat" description="ANK" evidence="3">
    <location>
        <begin position="245"/>
        <end position="273"/>
    </location>
</feature>
<reference evidence="4" key="3">
    <citation type="submission" date="2025-09" db="UniProtKB">
        <authorList>
            <consortium name="Ensembl"/>
        </authorList>
    </citation>
    <scope>IDENTIFICATION</scope>
</reference>
<keyword evidence="5" id="KW-1185">Reference proteome</keyword>
<dbReference type="InterPro" id="IPR002110">
    <property type="entry name" value="Ankyrin_rpt"/>
</dbReference>
<evidence type="ECO:0000313" key="5">
    <source>
        <dbReference type="Proteomes" id="UP000694680"/>
    </source>
</evidence>
<dbReference type="PROSITE" id="PS50088">
    <property type="entry name" value="ANK_REPEAT"/>
    <property type="match status" value="7"/>
</dbReference>
<feature type="repeat" description="ANK" evidence="3">
    <location>
        <begin position="305"/>
        <end position="337"/>
    </location>
</feature>
<dbReference type="PANTHER" id="PTHR24198">
    <property type="entry name" value="ANKYRIN REPEAT AND PROTEIN KINASE DOMAIN-CONTAINING PROTEIN"/>
    <property type="match status" value="1"/>
</dbReference>
<evidence type="ECO:0000313" key="4">
    <source>
        <dbReference type="Ensembl" id="ENSGWIP00000001919.1"/>
    </source>
</evidence>
<feature type="repeat" description="ANK" evidence="3">
    <location>
        <begin position="180"/>
        <end position="206"/>
    </location>
</feature>
<evidence type="ECO:0000256" key="3">
    <source>
        <dbReference type="PROSITE-ProRule" id="PRU00023"/>
    </source>
</evidence>
<feature type="repeat" description="ANK" evidence="3">
    <location>
        <begin position="147"/>
        <end position="179"/>
    </location>
</feature>
<evidence type="ECO:0000256" key="2">
    <source>
        <dbReference type="ARBA" id="ARBA00023043"/>
    </source>
</evidence>
<organism evidence="4 5">
    <name type="scientific">Gouania willdenowi</name>
    <name type="common">Blunt-snouted clingfish</name>
    <name type="synonym">Lepadogaster willdenowi</name>
    <dbReference type="NCBI Taxonomy" id="441366"/>
    <lineage>
        <taxon>Eukaryota</taxon>
        <taxon>Metazoa</taxon>
        <taxon>Chordata</taxon>
        <taxon>Craniata</taxon>
        <taxon>Vertebrata</taxon>
        <taxon>Euteleostomi</taxon>
        <taxon>Actinopterygii</taxon>
        <taxon>Neopterygii</taxon>
        <taxon>Teleostei</taxon>
        <taxon>Neoteleostei</taxon>
        <taxon>Acanthomorphata</taxon>
        <taxon>Ovalentaria</taxon>
        <taxon>Blenniimorphae</taxon>
        <taxon>Blenniiformes</taxon>
        <taxon>Gobiesocoidei</taxon>
        <taxon>Gobiesocidae</taxon>
        <taxon>Gobiesocinae</taxon>
        <taxon>Gouania</taxon>
    </lineage>
</organism>
<feature type="repeat" description="ANK" evidence="3">
    <location>
        <begin position="338"/>
        <end position="370"/>
    </location>
</feature>